<comment type="caution">
    <text evidence="1">The sequence shown here is derived from an EMBL/GenBank/DDBJ whole genome shotgun (WGS) entry which is preliminary data.</text>
</comment>
<dbReference type="EMBL" id="CAXAMM010022001">
    <property type="protein sequence ID" value="CAK9050981.1"/>
    <property type="molecule type" value="Genomic_DNA"/>
</dbReference>
<sequence length="1009" mass="111254">MGKPSLLPLKLVGQHVRSCRSKSERCGLCHWHKNRPGWVQGLCDPKWAKVTVQGGKFARIGCTYCCLAETGGPWAEFSQKPLTLRKFQFNRHEASAVHKKAAEAFQCSERIVFAPAASEFNDALKKMVKGGSCRDGGCMSDKRTQMRWCLSEATLSLSRDRLQSAEAMSVMRDERKGRLLLRYRATLPDLSIHSGVFGFIPTQGFADSIGEATRKSITDFCTPKLNPPRQFKQTTCPVDQKLLRSVQEKTQILVTDAAGPELLASRILSGKRQAASAGFQDPFFKRVRVIGRDAAHASTRLLKRPFEAHPEIEKLLNEFVTGKDSFAQKVQYSPLYQQWWKKSLVDEAGGSDLSAAKHRFASYMNPLAKISKNMGAMMQVCHQIATVRSDDSSGSAWAHRLIENFSGKKAVALGLLADAACTCHDLTRWLDSEDVDICQVNSQVQCFVASLRTLFGAKKVLELPTYTKHIVEELTRRPITILHGSPRQVRISQTDIAEGMKILQEWAVVSEAAVATEFPSWDVIASFDAFCLQGAGESAQDRPEAKTSLAKLAQVFQVDLGKLTRQFIAFLPMASAIQKQAGLDNRAAWSEALIRSQGRKLMRDKYPCAELRKVICAYLAWTNSSSGVEQLFSKLQNSPTEQGNAKCDTDRRLATVIGTVKDSDAEEIVRRARALYADLLVSGRARAPNKQPRVDKCARKQPRPSEKQWVRDRRSAVLSAANDLRSNPSANAHWSAAASVNMPEPLQKELAKQESQAVKRKAEAYLDGLLLPTEADGKVLSAAAAKLKTDAANDAARRKKFQEVTTATKLKTQKQSIAWAMKSLQSPVYFAGASPTEVAKWTKKLADRGITNDLKQAQMIVIKDIDHFAQKYRAFSALMGAVVLSGPIPDGQGGLKLSHKPGFKFGVSVYATNNFKKEQPGLTLLVREACARGSAQDDSGWQAVSLEDAAKNKRGKRTAPIILHGKDETVQVQGASKKCRLMTGGAFTTWVAKLYIDHQASAWIKGSNP</sequence>
<protein>
    <submittedName>
        <fullName evidence="1">Uncharacterized protein</fullName>
    </submittedName>
</protein>
<reference evidence="1 2" key="1">
    <citation type="submission" date="2024-02" db="EMBL/GenBank/DDBJ databases">
        <authorList>
            <person name="Chen Y."/>
            <person name="Shah S."/>
            <person name="Dougan E. K."/>
            <person name="Thang M."/>
            <person name="Chan C."/>
        </authorList>
    </citation>
    <scope>NUCLEOTIDE SEQUENCE [LARGE SCALE GENOMIC DNA]</scope>
</reference>
<name>A0ABP0MHM9_9DINO</name>
<accession>A0ABP0MHM9</accession>
<proteinExistence type="predicted"/>
<dbReference type="Proteomes" id="UP001642464">
    <property type="component" value="Unassembled WGS sequence"/>
</dbReference>
<evidence type="ECO:0000313" key="1">
    <source>
        <dbReference type="EMBL" id="CAK9050981.1"/>
    </source>
</evidence>
<gene>
    <name evidence="1" type="ORF">SCF082_LOCUS28038</name>
</gene>
<keyword evidence="2" id="KW-1185">Reference proteome</keyword>
<evidence type="ECO:0000313" key="2">
    <source>
        <dbReference type="Proteomes" id="UP001642464"/>
    </source>
</evidence>
<organism evidence="1 2">
    <name type="scientific">Durusdinium trenchii</name>
    <dbReference type="NCBI Taxonomy" id="1381693"/>
    <lineage>
        <taxon>Eukaryota</taxon>
        <taxon>Sar</taxon>
        <taxon>Alveolata</taxon>
        <taxon>Dinophyceae</taxon>
        <taxon>Suessiales</taxon>
        <taxon>Symbiodiniaceae</taxon>
        <taxon>Durusdinium</taxon>
    </lineage>
</organism>